<sequence length="165" mass="19073">MDMASTPKQETNSKKMTMTSKCAAIDEPSRMAFNLHHSRHFITLSYLFLLLCSCFSSIFCSSDNDFPPVTPINRDLYRTSDALMEEIEALVNRHQDRLHMETFQSTNKGYHAELNVVTYCRNRTAIEDKSKFRILLMITCLPEFWAACTGAYYNRACIKDPLHLK</sequence>
<accession>A0AAU9N7K0</accession>
<gene>
    <name evidence="1" type="ORF">LVIROSA_LOCUS21802</name>
</gene>
<proteinExistence type="predicted"/>
<protein>
    <submittedName>
        <fullName evidence="1">Uncharacterized protein</fullName>
    </submittedName>
</protein>
<organism evidence="1 2">
    <name type="scientific">Lactuca virosa</name>
    <dbReference type="NCBI Taxonomy" id="75947"/>
    <lineage>
        <taxon>Eukaryota</taxon>
        <taxon>Viridiplantae</taxon>
        <taxon>Streptophyta</taxon>
        <taxon>Embryophyta</taxon>
        <taxon>Tracheophyta</taxon>
        <taxon>Spermatophyta</taxon>
        <taxon>Magnoliopsida</taxon>
        <taxon>eudicotyledons</taxon>
        <taxon>Gunneridae</taxon>
        <taxon>Pentapetalae</taxon>
        <taxon>asterids</taxon>
        <taxon>campanulids</taxon>
        <taxon>Asterales</taxon>
        <taxon>Asteraceae</taxon>
        <taxon>Cichorioideae</taxon>
        <taxon>Cichorieae</taxon>
        <taxon>Lactucinae</taxon>
        <taxon>Lactuca</taxon>
    </lineage>
</organism>
<reference evidence="1 2" key="1">
    <citation type="submission" date="2022-01" db="EMBL/GenBank/DDBJ databases">
        <authorList>
            <person name="Xiong W."/>
            <person name="Schranz E."/>
        </authorList>
    </citation>
    <scope>NUCLEOTIDE SEQUENCE [LARGE SCALE GENOMIC DNA]</scope>
</reference>
<evidence type="ECO:0000313" key="1">
    <source>
        <dbReference type="EMBL" id="CAH1435351.1"/>
    </source>
</evidence>
<dbReference type="Proteomes" id="UP001157418">
    <property type="component" value="Unassembled WGS sequence"/>
</dbReference>
<name>A0AAU9N7K0_9ASTR</name>
<dbReference type="EMBL" id="CAKMRJ010004445">
    <property type="protein sequence ID" value="CAH1435351.1"/>
    <property type="molecule type" value="Genomic_DNA"/>
</dbReference>
<dbReference type="AlphaFoldDB" id="A0AAU9N7K0"/>
<keyword evidence="2" id="KW-1185">Reference proteome</keyword>
<comment type="caution">
    <text evidence="1">The sequence shown here is derived from an EMBL/GenBank/DDBJ whole genome shotgun (WGS) entry which is preliminary data.</text>
</comment>
<evidence type="ECO:0000313" key="2">
    <source>
        <dbReference type="Proteomes" id="UP001157418"/>
    </source>
</evidence>